<evidence type="ECO:0000259" key="12">
    <source>
        <dbReference type="Pfam" id="PF00999"/>
    </source>
</evidence>
<feature type="transmembrane region" description="Helical" evidence="11">
    <location>
        <begin position="56"/>
        <end position="74"/>
    </location>
</feature>
<comment type="caution">
    <text evidence="13">The sequence shown here is derived from an EMBL/GenBank/DDBJ whole genome shotgun (WGS) entry which is preliminary data.</text>
</comment>
<evidence type="ECO:0000256" key="6">
    <source>
        <dbReference type="ARBA" id="ARBA00022989"/>
    </source>
</evidence>
<protein>
    <submittedName>
        <fullName evidence="13">Cation:proton antiporter</fullName>
    </submittedName>
</protein>
<evidence type="ECO:0000256" key="8">
    <source>
        <dbReference type="ARBA" id="ARBA00023065"/>
    </source>
</evidence>
<dbReference type="PANTHER" id="PTHR43562">
    <property type="entry name" value="NAPA-TYPE SODIUM/HYDROGEN ANTIPORTER"/>
    <property type="match status" value="1"/>
</dbReference>
<dbReference type="Gene3D" id="1.20.1530.20">
    <property type="match status" value="1"/>
</dbReference>
<evidence type="ECO:0000256" key="9">
    <source>
        <dbReference type="ARBA" id="ARBA00023136"/>
    </source>
</evidence>
<dbReference type="Proteomes" id="UP001370590">
    <property type="component" value="Unassembled WGS sequence"/>
</dbReference>
<gene>
    <name evidence="13" type="ORF">R4146_03790</name>
</gene>
<evidence type="ECO:0000256" key="1">
    <source>
        <dbReference type="ARBA" id="ARBA00004141"/>
    </source>
</evidence>
<evidence type="ECO:0000313" key="14">
    <source>
        <dbReference type="Proteomes" id="UP001370590"/>
    </source>
</evidence>
<keyword evidence="5 11" id="KW-0812">Transmembrane</keyword>
<feature type="transmembrane region" description="Helical" evidence="11">
    <location>
        <begin position="179"/>
        <end position="200"/>
    </location>
</feature>
<comment type="subcellular location">
    <subcellularLocation>
        <location evidence="1">Membrane</location>
        <topology evidence="1">Multi-pass membrane protein</topology>
    </subcellularLocation>
</comment>
<dbReference type="RefSeq" id="WP_339960106.1">
    <property type="nucleotide sequence ID" value="NZ_JAWMWH010000001.1"/>
</dbReference>
<keyword evidence="6 11" id="KW-1133">Transmembrane helix</keyword>
<feature type="transmembrane region" description="Helical" evidence="11">
    <location>
        <begin position="145"/>
        <end position="167"/>
    </location>
</feature>
<feature type="transmembrane region" description="Helical" evidence="11">
    <location>
        <begin position="113"/>
        <end position="133"/>
    </location>
</feature>
<keyword evidence="9 11" id="KW-0472">Membrane</keyword>
<evidence type="ECO:0000313" key="13">
    <source>
        <dbReference type="EMBL" id="MEJ6400293.1"/>
    </source>
</evidence>
<dbReference type="EMBL" id="JAWMWH010000001">
    <property type="protein sequence ID" value="MEJ6400293.1"/>
    <property type="molecule type" value="Genomic_DNA"/>
</dbReference>
<feature type="domain" description="Cation/H+ exchanger transmembrane" evidence="12">
    <location>
        <begin position="14"/>
        <end position="377"/>
    </location>
</feature>
<name>A0ABU8SK67_9LACO</name>
<evidence type="ECO:0000256" key="5">
    <source>
        <dbReference type="ARBA" id="ARBA00022692"/>
    </source>
</evidence>
<keyword evidence="7" id="KW-0915">Sodium</keyword>
<evidence type="ECO:0000256" key="2">
    <source>
        <dbReference type="ARBA" id="ARBA00005551"/>
    </source>
</evidence>
<dbReference type="InterPro" id="IPR038770">
    <property type="entry name" value="Na+/solute_symporter_sf"/>
</dbReference>
<feature type="transmembrane region" description="Helical" evidence="11">
    <location>
        <begin position="361"/>
        <end position="381"/>
    </location>
</feature>
<evidence type="ECO:0000256" key="11">
    <source>
        <dbReference type="SAM" id="Phobius"/>
    </source>
</evidence>
<sequence>MAFLLVIIIILAAAYLMGNLAQLIKLPAVIGQLLAGIIIGPGVLNWVQSSSSIQHLADLGVICLMFLAGLNSNLDLLKRYLTPSLTIAVLGITMPMLFITWLGLMIQWPLKDALFLGVIFSATSVSITVAVLSELGKLNGRIGTIILGAAVADDVLTVILLGLVVTFTGERLNGQITAGLNPGLILLMQVSYFIVIYLVMKVGLNQLFRFIQRFKFAYANATVALLIGLTFALIAELIGLSAITGAFFAGLIISRTKVKKSLNRQISALTYLLLVPIFFISIGLAMKWNGIIDQWPLFLALTGLAIVTKLVGAGLGSKLFGFNWTDSLIIGAGMVSRGEVALIVAQIVFANQLLNVDQYSAIVGAIIVTTVLSPLIIKLSYSIK</sequence>
<reference evidence="13 14" key="1">
    <citation type="submission" date="2023-10" db="EMBL/GenBank/DDBJ databases">
        <title>Nicoliella lavandulae sp. nov. isolated from Lavandula angustifolia flowers.</title>
        <authorList>
            <person name="Alcantara C."/>
            <person name="Zuniga M."/>
            <person name="Landete J.M."/>
            <person name="Monedero V."/>
        </authorList>
    </citation>
    <scope>NUCLEOTIDE SEQUENCE [LARGE SCALE GENOMIC DNA]</scope>
    <source>
        <strain evidence="13 14">Es01</strain>
    </source>
</reference>
<feature type="transmembrane region" description="Helical" evidence="11">
    <location>
        <begin position="223"/>
        <end position="254"/>
    </location>
</feature>
<dbReference type="InterPro" id="IPR006153">
    <property type="entry name" value="Cation/H_exchanger_TM"/>
</dbReference>
<evidence type="ECO:0000256" key="4">
    <source>
        <dbReference type="ARBA" id="ARBA00022449"/>
    </source>
</evidence>
<comment type="similarity">
    <text evidence="2">Belongs to the monovalent cation:proton antiporter 2 (CPA2) transporter (TC 2.A.37) family.</text>
</comment>
<feature type="transmembrane region" description="Helical" evidence="11">
    <location>
        <begin position="28"/>
        <end position="47"/>
    </location>
</feature>
<proteinExistence type="inferred from homology"/>
<feature type="transmembrane region" description="Helical" evidence="11">
    <location>
        <begin position="80"/>
        <end position="106"/>
    </location>
</feature>
<evidence type="ECO:0000256" key="10">
    <source>
        <dbReference type="ARBA" id="ARBA00023201"/>
    </source>
</evidence>
<keyword evidence="4" id="KW-0050">Antiport</keyword>
<organism evidence="13 14">
    <name type="scientific">Nicoliella lavandulae</name>
    <dbReference type="NCBI Taxonomy" id="3082954"/>
    <lineage>
        <taxon>Bacteria</taxon>
        <taxon>Bacillati</taxon>
        <taxon>Bacillota</taxon>
        <taxon>Bacilli</taxon>
        <taxon>Lactobacillales</taxon>
        <taxon>Lactobacillaceae</taxon>
        <taxon>Nicoliella</taxon>
    </lineage>
</organism>
<evidence type="ECO:0000256" key="7">
    <source>
        <dbReference type="ARBA" id="ARBA00023053"/>
    </source>
</evidence>
<feature type="transmembrane region" description="Helical" evidence="11">
    <location>
        <begin position="266"/>
        <end position="285"/>
    </location>
</feature>
<evidence type="ECO:0000256" key="3">
    <source>
        <dbReference type="ARBA" id="ARBA00022448"/>
    </source>
</evidence>
<feature type="transmembrane region" description="Helical" evidence="11">
    <location>
        <begin position="297"/>
        <end position="316"/>
    </location>
</feature>
<keyword evidence="14" id="KW-1185">Reference proteome</keyword>
<dbReference type="PANTHER" id="PTHR43562:SF3">
    <property type="entry name" value="SODIUM ION_PROTON EXCHANGER (EUROFUNG)"/>
    <property type="match status" value="1"/>
</dbReference>
<keyword evidence="8" id="KW-0406">Ion transport</keyword>
<keyword evidence="10" id="KW-0739">Sodium transport</keyword>
<feature type="transmembrane region" description="Helical" evidence="11">
    <location>
        <begin position="328"/>
        <end position="349"/>
    </location>
</feature>
<dbReference type="Pfam" id="PF00999">
    <property type="entry name" value="Na_H_Exchanger"/>
    <property type="match status" value="1"/>
</dbReference>
<keyword evidence="3" id="KW-0813">Transport</keyword>
<accession>A0ABU8SK67</accession>